<accession>A0ACD6AAA7</accession>
<organism evidence="1 2">
    <name type="scientific">Avena sativa</name>
    <name type="common">Oat</name>
    <dbReference type="NCBI Taxonomy" id="4498"/>
    <lineage>
        <taxon>Eukaryota</taxon>
        <taxon>Viridiplantae</taxon>
        <taxon>Streptophyta</taxon>
        <taxon>Embryophyta</taxon>
        <taxon>Tracheophyta</taxon>
        <taxon>Spermatophyta</taxon>
        <taxon>Magnoliopsida</taxon>
        <taxon>Liliopsida</taxon>
        <taxon>Poales</taxon>
        <taxon>Poaceae</taxon>
        <taxon>BOP clade</taxon>
        <taxon>Pooideae</taxon>
        <taxon>Poodae</taxon>
        <taxon>Poeae</taxon>
        <taxon>Poeae Chloroplast Group 1 (Aveneae type)</taxon>
        <taxon>Aveninae</taxon>
        <taxon>Avena</taxon>
    </lineage>
</organism>
<evidence type="ECO:0000313" key="1">
    <source>
        <dbReference type="EnsemblPlants" id="AVESA.00010b.r2.7DG1342420.1.CDS.1"/>
    </source>
</evidence>
<proteinExistence type="predicted"/>
<reference evidence="1" key="1">
    <citation type="submission" date="2021-05" db="EMBL/GenBank/DDBJ databases">
        <authorList>
            <person name="Scholz U."/>
            <person name="Mascher M."/>
            <person name="Fiebig A."/>
        </authorList>
    </citation>
    <scope>NUCLEOTIDE SEQUENCE [LARGE SCALE GENOMIC DNA]</scope>
</reference>
<protein>
    <submittedName>
        <fullName evidence="1">Uncharacterized protein</fullName>
    </submittedName>
</protein>
<evidence type="ECO:0000313" key="2">
    <source>
        <dbReference type="Proteomes" id="UP001732700"/>
    </source>
</evidence>
<keyword evidence="2" id="KW-1185">Reference proteome</keyword>
<name>A0ACD6AAA7_AVESA</name>
<dbReference type="Proteomes" id="UP001732700">
    <property type="component" value="Chromosome 7D"/>
</dbReference>
<sequence>MIFWRVWFAHNEVTHEKDLPSIEDSARFLLSYLDSLTLLKQHPNSDPGKGKEIIDHDRGLQRCASKNVVQQLNQKEKWEAPPITRTKLNVDGSYLNDGTVGAGMVLRDSKGMIIFAACRQLRQCSDAVDAELAAMEEGLNLALHWSPLPICVETDCSGACLLLKESTPNTLIHVARVHAI</sequence>
<dbReference type="EnsemblPlants" id="AVESA.00010b.r2.7DG1342420.1">
    <property type="protein sequence ID" value="AVESA.00010b.r2.7DG1342420.1.CDS.1"/>
    <property type="gene ID" value="AVESA.00010b.r2.7DG1342420"/>
</dbReference>
<reference evidence="1" key="2">
    <citation type="submission" date="2025-09" db="UniProtKB">
        <authorList>
            <consortium name="EnsemblPlants"/>
        </authorList>
    </citation>
    <scope>IDENTIFICATION</scope>
</reference>